<evidence type="ECO:0000313" key="2">
    <source>
        <dbReference type="Proteomes" id="UP000034032"/>
    </source>
</evidence>
<organism evidence="1 2">
    <name type="scientific">Candidatus Yanofskybacteria bacterium GW2011_GWA2_44_9</name>
    <dbReference type="NCBI Taxonomy" id="1619025"/>
    <lineage>
        <taxon>Bacteria</taxon>
        <taxon>Candidatus Yanofskyibacteriota</taxon>
    </lineage>
</organism>
<dbReference type="Gene3D" id="3.90.1720.10">
    <property type="entry name" value="endopeptidase domain like (from Nostoc punctiforme)"/>
    <property type="match status" value="1"/>
</dbReference>
<protein>
    <recommendedName>
        <fullName evidence="3">NlpC/P60 domain-containing protein</fullName>
    </recommendedName>
</protein>
<dbReference type="EMBL" id="LCJR01000001">
    <property type="protein sequence ID" value="KKT82756.1"/>
    <property type="molecule type" value="Genomic_DNA"/>
</dbReference>
<dbReference type="AlphaFoldDB" id="A0A0G1KG89"/>
<gene>
    <name evidence="1" type="ORF">UW79_C0001G0012</name>
</gene>
<comment type="caution">
    <text evidence="1">The sequence shown here is derived from an EMBL/GenBank/DDBJ whole genome shotgun (WGS) entry which is preliminary data.</text>
</comment>
<evidence type="ECO:0008006" key="3">
    <source>
        <dbReference type="Google" id="ProtNLM"/>
    </source>
</evidence>
<proteinExistence type="predicted"/>
<accession>A0A0G1KG89</accession>
<reference evidence="1 2" key="1">
    <citation type="journal article" date="2015" name="Nature">
        <title>rRNA introns, odd ribosomes, and small enigmatic genomes across a large radiation of phyla.</title>
        <authorList>
            <person name="Brown C.T."/>
            <person name="Hug L.A."/>
            <person name="Thomas B.C."/>
            <person name="Sharon I."/>
            <person name="Castelle C.J."/>
            <person name="Singh A."/>
            <person name="Wilkins M.J."/>
            <person name="Williams K.H."/>
            <person name="Banfield J.F."/>
        </authorList>
    </citation>
    <scope>NUCLEOTIDE SEQUENCE [LARGE SCALE GENOMIC DNA]</scope>
</reference>
<evidence type="ECO:0000313" key="1">
    <source>
        <dbReference type="EMBL" id="KKT82756.1"/>
    </source>
</evidence>
<sequence length="154" mass="17660">MKLSLTKNYLTLIENAVKGENWMFRNLYAEIDGKEIDILKDGGLSCAFFVSSILYLSKMITDLHANVKSTEKDMIKFGWKEAKEPRPGAVLVWEKKVSSGDGQEHYHIGFYMGNDMAVSNSSRDTGFIAKHHYTYNGTRKIEKIYWHPSLEEKS</sequence>
<name>A0A0G1KG89_9BACT</name>
<dbReference type="Proteomes" id="UP000034032">
    <property type="component" value="Unassembled WGS sequence"/>
</dbReference>